<dbReference type="AlphaFoldDB" id="A0A1H3HXD0"/>
<sequence length="350" mass="40979">MALVEVLLWIVGGSLCLLLVSYAYLIFQKIMYNRYQKRKEDWKKRLRRVVRQCLEADCPESFPYNERISLHAAEDILLQYITVLKGKEMRAKIQTVAWQLLHEHYSKCLKSSRRAARLNALYHIDTFRFDQFKPALVALVNKPRTTKEEKFLIYRILASFQYPGLHQLLCEMQEPLPDFLCKDIIRRLNPQSLNKYLHCFFSCPPAIQRSIVDVLGNKRDIRSMEFIEDLLTEDDHELRIRALKALSSIGFIKDEATLLDLRRSPHWQEKMMVAKLFGVLKKETFIAPLKELLADEAWWVRTTAAQAIAQYPQGVQVLQEIADDTRNDADPFAKDMAREWVARSFEKNGV</sequence>
<evidence type="ECO:0000313" key="2">
    <source>
        <dbReference type="EMBL" id="SDY19409.1"/>
    </source>
</evidence>
<dbReference type="InterPro" id="IPR004155">
    <property type="entry name" value="PBS_lyase_HEAT"/>
</dbReference>
<accession>A0A1H3HXD0</accession>
<evidence type="ECO:0000256" key="1">
    <source>
        <dbReference type="SAM" id="Phobius"/>
    </source>
</evidence>
<organism evidence="2 3">
    <name type="scientific">Evansella caseinilytica</name>
    <dbReference type="NCBI Taxonomy" id="1503961"/>
    <lineage>
        <taxon>Bacteria</taxon>
        <taxon>Bacillati</taxon>
        <taxon>Bacillota</taxon>
        <taxon>Bacilli</taxon>
        <taxon>Bacillales</taxon>
        <taxon>Bacillaceae</taxon>
        <taxon>Evansella</taxon>
    </lineage>
</organism>
<dbReference type="SUPFAM" id="SSF48371">
    <property type="entry name" value="ARM repeat"/>
    <property type="match status" value="1"/>
</dbReference>
<dbReference type="SMART" id="SM00567">
    <property type="entry name" value="EZ_HEAT"/>
    <property type="match status" value="3"/>
</dbReference>
<evidence type="ECO:0000313" key="3">
    <source>
        <dbReference type="Proteomes" id="UP000198935"/>
    </source>
</evidence>
<dbReference type="STRING" id="1503961.SAMN05421736_101626"/>
<dbReference type="EMBL" id="FNPI01000001">
    <property type="protein sequence ID" value="SDY19409.1"/>
    <property type="molecule type" value="Genomic_DNA"/>
</dbReference>
<feature type="transmembrane region" description="Helical" evidence="1">
    <location>
        <begin position="6"/>
        <end position="27"/>
    </location>
</feature>
<keyword evidence="1" id="KW-0472">Membrane</keyword>
<dbReference type="Proteomes" id="UP000198935">
    <property type="component" value="Unassembled WGS sequence"/>
</dbReference>
<name>A0A1H3HXD0_9BACI</name>
<protein>
    <recommendedName>
        <fullName evidence="4">HEAT repeat protein</fullName>
    </recommendedName>
</protein>
<keyword evidence="3" id="KW-1185">Reference proteome</keyword>
<dbReference type="Pfam" id="PF13646">
    <property type="entry name" value="HEAT_2"/>
    <property type="match status" value="1"/>
</dbReference>
<evidence type="ECO:0008006" key="4">
    <source>
        <dbReference type="Google" id="ProtNLM"/>
    </source>
</evidence>
<proteinExistence type="predicted"/>
<keyword evidence="1" id="KW-0812">Transmembrane</keyword>
<gene>
    <name evidence="2" type="ORF">SAMN05421736_101626</name>
</gene>
<dbReference type="Gene3D" id="1.25.10.10">
    <property type="entry name" value="Leucine-rich Repeat Variant"/>
    <property type="match status" value="1"/>
</dbReference>
<keyword evidence="1" id="KW-1133">Transmembrane helix</keyword>
<reference evidence="3" key="1">
    <citation type="submission" date="2016-10" db="EMBL/GenBank/DDBJ databases">
        <authorList>
            <person name="Varghese N."/>
            <person name="Submissions S."/>
        </authorList>
    </citation>
    <scope>NUCLEOTIDE SEQUENCE [LARGE SCALE GENOMIC DNA]</scope>
    <source>
        <strain evidence="3">SP</strain>
    </source>
</reference>
<dbReference type="InterPro" id="IPR011989">
    <property type="entry name" value="ARM-like"/>
</dbReference>
<dbReference type="InterPro" id="IPR016024">
    <property type="entry name" value="ARM-type_fold"/>
</dbReference>